<comment type="caution">
    <text evidence="3">The sequence shown here is derived from an EMBL/GenBank/DDBJ whole genome shotgun (WGS) entry which is preliminary data.</text>
</comment>
<reference evidence="3 4" key="1">
    <citation type="journal article" date="2017" name="ISME J.">
        <title>Energy and carbon metabolisms in a deep terrestrial subsurface fluid microbial community.</title>
        <authorList>
            <person name="Momper L."/>
            <person name="Jungbluth S.P."/>
            <person name="Lee M.D."/>
            <person name="Amend J.P."/>
        </authorList>
    </citation>
    <scope>NUCLEOTIDE SEQUENCE [LARGE SCALE GENOMIC DNA]</scope>
    <source>
        <strain evidence="3">SURF_5</strain>
    </source>
</reference>
<feature type="compositionally biased region" description="Polar residues" evidence="1">
    <location>
        <begin position="781"/>
        <end position="796"/>
    </location>
</feature>
<name>A0A3A4NJN6_ABYX5</name>
<keyword evidence="2" id="KW-0472">Membrane</keyword>
<gene>
    <name evidence="3" type="ORF">C4520_14480</name>
</gene>
<feature type="transmembrane region" description="Helical" evidence="2">
    <location>
        <begin position="337"/>
        <end position="357"/>
    </location>
</feature>
<feature type="region of interest" description="Disordered" evidence="1">
    <location>
        <begin position="766"/>
        <end position="796"/>
    </location>
</feature>
<feature type="transmembrane region" description="Helical" evidence="2">
    <location>
        <begin position="144"/>
        <end position="162"/>
    </location>
</feature>
<sequence length="796" mass="88429">MRRLYSAGLAAGAFLVFVAVCLHIMRAAGSTPYPTVANADLYDYFYPYLVFARETIAAGSLPLWTPFQATGSPVFAAIQTGLLYPFNWIIFLFGVPAALTIVHFLNVMVSVAGTILYARRLGLNAPAVAFAAVCVGFTTFTRGFHPATGATICWMPLIFFLAHRLFDKPGFAGCVMLAAALSMSFLGGNIQYLYYMSGILAVYCVFILLFSRNEYRVRGLALRYGLFVLAFVLMAGLVSIQMLPTLELVHNSTRELSRTFPEGSPFDYLLAAPLAILLGNFTSLTLIVALAFGSKKHLRIVLLLAALRVYSIVFVLSKGMPAISFLGNLPLSDTFRWHIRMLDVSMFMFSIVAAIGVSSLFDREPFRIWDRAKGRLSLFWFFISGFTLYLLYMNFKRFLLNTEKFSLYPYLLFAGFLLFFFLMMRSPGFSGVAKKRAAWAVAILLSADFLLPMFSFPPVPAFAKPRPTGSLEAQLEWIRKNAATERVLLIPGDNWCTPNVGSIYGFFNINSYETFTLSRWKNFLQFVMGPVEMEAKDLTFNGAITRKHLDALIRDAHMTGLTSLRYLVAAESRWGELVQREAAQNPAWKPLAGDAVPADLLMFENRMALPRTYLVSVYVIARDETDSLQKMRELTSGRSSSVVLEGGAPSFASAVATADLGEIEITGYDRNEVTVHAATRRPCLAVLTDTFYPGWAAYVDGAKAPIWRANSLFRAVEIPPGEHMIAFRYEPASLRWGARISVLTVIGILIGLFFEHRLWKKRKNREVAHEKPQSAAESAATVPSVSGPTSTGERLG</sequence>
<feature type="transmembrane region" description="Helical" evidence="2">
    <location>
        <begin position="88"/>
        <end position="109"/>
    </location>
</feature>
<dbReference type="PANTHER" id="PTHR38454">
    <property type="entry name" value="INTEGRAL MEMBRANE PROTEIN-RELATED"/>
    <property type="match status" value="1"/>
</dbReference>
<evidence type="ECO:0000313" key="4">
    <source>
        <dbReference type="Proteomes" id="UP000265882"/>
    </source>
</evidence>
<feature type="transmembrane region" description="Helical" evidence="2">
    <location>
        <begin position="268"/>
        <end position="293"/>
    </location>
</feature>
<evidence type="ECO:0000256" key="1">
    <source>
        <dbReference type="SAM" id="MobiDB-lite"/>
    </source>
</evidence>
<evidence type="ECO:0000313" key="3">
    <source>
        <dbReference type="EMBL" id="RJP18456.1"/>
    </source>
</evidence>
<keyword evidence="2" id="KW-1133">Transmembrane helix</keyword>
<dbReference type="Proteomes" id="UP000265882">
    <property type="component" value="Unassembled WGS sequence"/>
</dbReference>
<protein>
    <recommendedName>
        <fullName evidence="5">YfhO family protein</fullName>
    </recommendedName>
</protein>
<feature type="transmembrane region" description="Helical" evidence="2">
    <location>
        <begin position="300"/>
        <end position="317"/>
    </location>
</feature>
<feature type="transmembrane region" description="Helical" evidence="2">
    <location>
        <begin position="407"/>
        <end position="425"/>
    </location>
</feature>
<evidence type="ECO:0008006" key="5">
    <source>
        <dbReference type="Google" id="ProtNLM"/>
    </source>
</evidence>
<proteinExistence type="predicted"/>
<organism evidence="3 4">
    <name type="scientific">Abyssobacteria bacterium (strain SURF_5)</name>
    <dbReference type="NCBI Taxonomy" id="2093360"/>
    <lineage>
        <taxon>Bacteria</taxon>
        <taxon>Pseudomonadati</taxon>
        <taxon>Candidatus Hydrogenedentota</taxon>
        <taxon>Candidatus Abyssobacteria</taxon>
    </lineage>
</organism>
<dbReference type="EMBL" id="QZKU01000101">
    <property type="protein sequence ID" value="RJP18456.1"/>
    <property type="molecule type" value="Genomic_DNA"/>
</dbReference>
<feature type="transmembrane region" description="Helical" evidence="2">
    <location>
        <begin position="192"/>
        <end position="210"/>
    </location>
</feature>
<feature type="transmembrane region" description="Helical" evidence="2">
    <location>
        <begin position="169"/>
        <end position="186"/>
    </location>
</feature>
<dbReference type="PANTHER" id="PTHR38454:SF1">
    <property type="entry name" value="INTEGRAL MEMBRANE PROTEIN"/>
    <property type="match status" value="1"/>
</dbReference>
<accession>A0A3A4NJN6</accession>
<dbReference type="AlphaFoldDB" id="A0A3A4NJN6"/>
<feature type="transmembrane region" description="Helical" evidence="2">
    <location>
        <begin position="437"/>
        <end position="456"/>
    </location>
</feature>
<keyword evidence="2" id="KW-0812">Transmembrane</keyword>
<feature type="transmembrane region" description="Helical" evidence="2">
    <location>
        <begin position="378"/>
        <end position="395"/>
    </location>
</feature>
<evidence type="ECO:0000256" key="2">
    <source>
        <dbReference type="SAM" id="Phobius"/>
    </source>
</evidence>
<feature type="transmembrane region" description="Helical" evidence="2">
    <location>
        <begin position="121"/>
        <end position="138"/>
    </location>
</feature>
<dbReference type="InterPro" id="IPR018580">
    <property type="entry name" value="Uncharacterised_YfhO"/>
</dbReference>
<feature type="transmembrane region" description="Helical" evidence="2">
    <location>
        <begin position="736"/>
        <end position="754"/>
    </location>
</feature>
<feature type="transmembrane region" description="Helical" evidence="2">
    <location>
        <begin position="222"/>
        <end position="243"/>
    </location>
</feature>